<comment type="function">
    <text evidence="11">Peptidoglycan polymerase that is essential for cell wall elongation.</text>
</comment>
<comment type="pathway">
    <text evidence="11">Cell wall biogenesis; peptidoglycan biosynthesis.</text>
</comment>
<keyword evidence="6 11" id="KW-0133">Cell shape</keyword>
<evidence type="ECO:0000256" key="7">
    <source>
        <dbReference type="ARBA" id="ARBA00022984"/>
    </source>
</evidence>
<evidence type="ECO:0000313" key="13">
    <source>
        <dbReference type="Proteomes" id="UP000006875"/>
    </source>
</evidence>
<dbReference type="InterPro" id="IPR001182">
    <property type="entry name" value="FtsW/RodA"/>
</dbReference>
<evidence type="ECO:0000256" key="10">
    <source>
        <dbReference type="ARBA" id="ARBA00023316"/>
    </source>
</evidence>
<dbReference type="RefSeq" id="WP_013386830.1">
    <property type="nucleotide sequence ID" value="NC_014632.1"/>
</dbReference>
<feature type="transmembrane region" description="Helical" evidence="11">
    <location>
        <begin position="21"/>
        <end position="41"/>
    </location>
</feature>
<feature type="transmembrane region" description="Helical" evidence="11">
    <location>
        <begin position="166"/>
        <end position="183"/>
    </location>
</feature>
<keyword evidence="3 11" id="KW-0328">Glycosyltransferase</keyword>
<name>E3HB11_ILYPC</name>
<dbReference type="EMBL" id="CP002281">
    <property type="protein sequence ID" value="ADO82160.1"/>
    <property type="molecule type" value="Genomic_DNA"/>
</dbReference>
<evidence type="ECO:0000256" key="6">
    <source>
        <dbReference type="ARBA" id="ARBA00022960"/>
    </source>
</evidence>
<feature type="transmembrane region" description="Helical" evidence="11">
    <location>
        <begin position="47"/>
        <end position="67"/>
    </location>
</feature>
<feature type="transmembrane region" description="Helical" evidence="11">
    <location>
        <begin position="277"/>
        <end position="297"/>
    </location>
</feature>
<dbReference type="GO" id="GO:0008955">
    <property type="term" value="F:peptidoglycan glycosyltransferase activity"/>
    <property type="evidence" value="ECO:0007669"/>
    <property type="project" value="UniProtKB-UniRule"/>
</dbReference>
<keyword evidence="11" id="KW-0997">Cell inner membrane</keyword>
<evidence type="ECO:0000256" key="5">
    <source>
        <dbReference type="ARBA" id="ARBA00022692"/>
    </source>
</evidence>
<organism evidence="12 13">
    <name type="scientific">Ilyobacter polytropus (strain ATCC 51220 / DSM 2926 / LMG 16218 / CuHBu1)</name>
    <dbReference type="NCBI Taxonomy" id="572544"/>
    <lineage>
        <taxon>Bacteria</taxon>
        <taxon>Fusobacteriati</taxon>
        <taxon>Fusobacteriota</taxon>
        <taxon>Fusobacteriia</taxon>
        <taxon>Fusobacteriales</taxon>
        <taxon>Fusobacteriaceae</taxon>
        <taxon>Ilyobacter</taxon>
    </lineage>
</organism>
<dbReference type="GO" id="GO:0032153">
    <property type="term" value="C:cell division site"/>
    <property type="evidence" value="ECO:0007669"/>
    <property type="project" value="TreeGrafter"/>
</dbReference>
<dbReference type="Pfam" id="PF01098">
    <property type="entry name" value="FTSW_RODA_SPOVE"/>
    <property type="match status" value="1"/>
</dbReference>
<dbReference type="OrthoDB" id="9812661at2"/>
<dbReference type="STRING" id="572544.Ilyop_0372"/>
<dbReference type="eggNOG" id="COG0772">
    <property type="taxonomic scope" value="Bacteria"/>
</dbReference>
<keyword evidence="4 11" id="KW-0808">Transferase</keyword>
<keyword evidence="9 11" id="KW-0472">Membrane</keyword>
<dbReference type="GO" id="GO:0015648">
    <property type="term" value="F:lipid-linked peptidoglycan transporter activity"/>
    <property type="evidence" value="ECO:0007669"/>
    <property type="project" value="TreeGrafter"/>
</dbReference>
<dbReference type="PANTHER" id="PTHR30474">
    <property type="entry name" value="CELL CYCLE PROTEIN"/>
    <property type="match status" value="1"/>
</dbReference>
<dbReference type="KEGG" id="ipo:Ilyop_0372"/>
<dbReference type="GO" id="GO:0008360">
    <property type="term" value="P:regulation of cell shape"/>
    <property type="evidence" value="ECO:0007669"/>
    <property type="project" value="UniProtKB-KW"/>
</dbReference>
<dbReference type="AlphaFoldDB" id="E3HB11"/>
<dbReference type="UniPathway" id="UPA00219"/>
<proteinExistence type="inferred from homology"/>
<evidence type="ECO:0000256" key="3">
    <source>
        <dbReference type="ARBA" id="ARBA00022676"/>
    </source>
</evidence>
<accession>E3HB11</accession>
<dbReference type="GO" id="GO:0051301">
    <property type="term" value="P:cell division"/>
    <property type="evidence" value="ECO:0007669"/>
    <property type="project" value="InterPro"/>
</dbReference>
<keyword evidence="13" id="KW-1185">Reference proteome</keyword>
<feature type="transmembrane region" description="Helical" evidence="11">
    <location>
        <begin position="79"/>
        <end position="95"/>
    </location>
</feature>
<dbReference type="EC" id="2.4.99.28" evidence="11"/>
<dbReference type="HOGENOM" id="CLU_029243_2_1_0"/>
<feature type="transmembrane region" description="Helical" evidence="11">
    <location>
        <begin position="228"/>
        <end position="250"/>
    </location>
</feature>
<feature type="transmembrane region" description="Helical" evidence="11">
    <location>
        <begin position="338"/>
        <end position="360"/>
    </location>
</feature>
<keyword evidence="5 11" id="KW-0812">Transmembrane</keyword>
<dbReference type="HAMAP" id="MF_02079">
    <property type="entry name" value="PGT_RodA"/>
    <property type="match status" value="1"/>
</dbReference>
<dbReference type="Proteomes" id="UP000006875">
    <property type="component" value="Chromosome"/>
</dbReference>
<evidence type="ECO:0000256" key="4">
    <source>
        <dbReference type="ARBA" id="ARBA00022679"/>
    </source>
</evidence>
<dbReference type="GO" id="GO:0071555">
    <property type="term" value="P:cell wall organization"/>
    <property type="evidence" value="ECO:0007669"/>
    <property type="project" value="UniProtKB-KW"/>
</dbReference>
<dbReference type="InterPro" id="IPR011923">
    <property type="entry name" value="RodA/MrdB"/>
</dbReference>
<comment type="catalytic activity">
    <reaction evidence="11">
        <text>[GlcNAc-(1-&gt;4)-Mur2Ac(oyl-L-Ala-gamma-D-Glu-L-Lys-D-Ala-D-Ala)](n)-di-trans,octa-cis-undecaprenyl diphosphate + beta-D-GlcNAc-(1-&gt;4)-Mur2Ac(oyl-L-Ala-gamma-D-Glu-L-Lys-D-Ala-D-Ala)-di-trans,octa-cis-undecaprenyl diphosphate = [GlcNAc-(1-&gt;4)-Mur2Ac(oyl-L-Ala-gamma-D-Glu-L-Lys-D-Ala-D-Ala)](n+1)-di-trans,octa-cis-undecaprenyl diphosphate + di-trans,octa-cis-undecaprenyl diphosphate + H(+)</text>
        <dbReference type="Rhea" id="RHEA:23708"/>
        <dbReference type="Rhea" id="RHEA-COMP:9602"/>
        <dbReference type="Rhea" id="RHEA-COMP:9603"/>
        <dbReference type="ChEBI" id="CHEBI:15378"/>
        <dbReference type="ChEBI" id="CHEBI:58405"/>
        <dbReference type="ChEBI" id="CHEBI:60033"/>
        <dbReference type="ChEBI" id="CHEBI:78435"/>
        <dbReference type="EC" id="2.4.99.28"/>
    </reaction>
</comment>
<sequence>MKNNRDIRVILKRMKKMNKSLFINTILIVAVSLFSVFSATYQKTYGFFYRELVWTGIGLGVYLVFSFFNYRNYAKYSKVIYLFNIVLLVSVFIFGETRLGAQRWIPLGPINLQPSEFSKLFIVLTLSELLTNKYKNNFRGMKHIVLSGLHIVPIFLLIAKQPDLGTSLVLIFLYCILIFIHGIDWKSIFIIAGAGAAFVPVSYFFLLKDYQKQRILTFLNPEADMLGSGWNVIQSMIAVGSGGMMGKGFFQGTQSKLRFLPESHTDFIGAVFLEETGFMGGLLLLALYLALIIQIARIGSTSSDTYGKLVCYGIASIIFFHAVVNIGMIMGVMPVTGLPLLLMSYGGSSFLFTFMMLGIVQSVKIYKD</sequence>
<comment type="subcellular location">
    <subcellularLocation>
        <location evidence="11">Cell inner membrane</location>
        <topology evidence="11">Multi-pass membrane protein</topology>
    </subcellularLocation>
    <subcellularLocation>
        <location evidence="1">Membrane</location>
        <topology evidence="1">Multi-pass membrane protein</topology>
    </subcellularLocation>
</comment>
<feature type="transmembrane region" description="Helical" evidence="11">
    <location>
        <begin position="189"/>
        <end position="207"/>
    </location>
</feature>
<evidence type="ECO:0000256" key="11">
    <source>
        <dbReference type="HAMAP-Rule" id="MF_02079"/>
    </source>
</evidence>
<dbReference type="GO" id="GO:0009252">
    <property type="term" value="P:peptidoglycan biosynthetic process"/>
    <property type="evidence" value="ECO:0007669"/>
    <property type="project" value="UniProtKB-UniRule"/>
</dbReference>
<keyword evidence="10 11" id="KW-0961">Cell wall biogenesis/degradation</keyword>
<comment type="similarity">
    <text evidence="11">Belongs to the SEDS family. MrdB/RodA subfamily.</text>
</comment>
<dbReference type="PANTHER" id="PTHR30474:SF1">
    <property type="entry name" value="PEPTIDOGLYCAN GLYCOSYLTRANSFERASE MRDB"/>
    <property type="match status" value="1"/>
</dbReference>
<evidence type="ECO:0000256" key="8">
    <source>
        <dbReference type="ARBA" id="ARBA00022989"/>
    </source>
</evidence>
<evidence type="ECO:0000256" key="1">
    <source>
        <dbReference type="ARBA" id="ARBA00004141"/>
    </source>
</evidence>
<feature type="transmembrane region" description="Helical" evidence="11">
    <location>
        <begin position="140"/>
        <end position="159"/>
    </location>
</feature>
<dbReference type="PROSITE" id="PS00428">
    <property type="entry name" value="FTSW_RODA_SPOVE"/>
    <property type="match status" value="1"/>
</dbReference>
<dbReference type="GO" id="GO:0005886">
    <property type="term" value="C:plasma membrane"/>
    <property type="evidence" value="ECO:0007669"/>
    <property type="project" value="UniProtKB-SubCell"/>
</dbReference>
<evidence type="ECO:0000313" key="12">
    <source>
        <dbReference type="EMBL" id="ADO82160.1"/>
    </source>
</evidence>
<reference evidence="12 13" key="1">
    <citation type="journal article" date="2010" name="Stand. Genomic Sci.">
        <title>Complete genome sequence of Ilyobacter polytropus type strain (CuHbu1).</title>
        <authorList>
            <person name="Sikorski J."/>
            <person name="Chertkov O."/>
            <person name="Lapidus A."/>
            <person name="Nolan M."/>
            <person name="Lucas S."/>
            <person name="Del Rio T.G."/>
            <person name="Tice H."/>
            <person name="Cheng J.F."/>
            <person name="Tapia R."/>
            <person name="Han C."/>
            <person name="Goodwin L."/>
            <person name="Pitluck S."/>
            <person name="Liolios K."/>
            <person name="Ivanova N."/>
            <person name="Mavromatis K."/>
            <person name="Mikhailova N."/>
            <person name="Pati A."/>
            <person name="Chen A."/>
            <person name="Palaniappan K."/>
            <person name="Land M."/>
            <person name="Hauser L."/>
            <person name="Chang Y.J."/>
            <person name="Jeffries C.D."/>
            <person name="Brambilla E."/>
            <person name="Yasawong M."/>
            <person name="Rohde M."/>
            <person name="Pukall R."/>
            <person name="Spring S."/>
            <person name="Goker M."/>
            <person name="Woyke T."/>
            <person name="Bristow J."/>
            <person name="Eisen J.A."/>
            <person name="Markowitz V."/>
            <person name="Hugenholtz P."/>
            <person name="Kyrpides N.C."/>
            <person name="Klenk H.P."/>
        </authorList>
    </citation>
    <scope>NUCLEOTIDE SEQUENCE [LARGE SCALE GENOMIC DNA]</scope>
    <source>
        <strain evidence="13">ATCC 51220 / DSM 2926 / LMG 16218 / CuHBu1</strain>
    </source>
</reference>
<feature type="transmembrane region" description="Helical" evidence="11">
    <location>
        <begin position="309"/>
        <end position="332"/>
    </location>
</feature>
<evidence type="ECO:0000256" key="9">
    <source>
        <dbReference type="ARBA" id="ARBA00023136"/>
    </source>
</evidence>
<keyword evidence="7 11" id="KW-0573">Peptidoglycan synthesis</keyword>
<keyword evidence="2 11" id="KW-1003">Cell membrane</keyword>
<gene>
    <name evidence="11" type="primary">rodA</name>
    <name evidence="12" type="ordered locus">Ilyop_0372</name>
</gene>
<keyword evidence="8 11" id="KW-1133">Transmembrane helix</keyword>
<dbReference type="NCBIfam" id="TIGR02210">
    <property type="entry name" value="rodA_shape"/>
    <property type="match status" value="1"/>
</dbReference>
<dbReference type="InterPro" id="IPR018365">
    <property type="entry name" value="Cell_cycle_FtsW-rel_CS"/>
</dbReference>
<evidence type="ECO:0000256" key="2">
    <source>
        <dbReference type="ARBA" id="ARBA00022475"/>
    </source>
</evidence>
<protein>
    <recommendedName>
        <fullName evidence="11">Peptidoglycan glycosyltransferase RodA</fullName>
        <shortName evidence="11">PGT</shortName>
        <ecNumber evidence="11">2.4.99.28</ecNumber>
    </recommendedName>
    <alternativeName>
        <fullName evidence="11">Cell elongation protein RodA</fullName>
    </alternativeName>
    <alternativeName>
        <fullName evidence="11">Cell wall polymerase</fullName>
    </alternativeName>
    <alternativeName>
        <fullName evidence="11">Peptidoglycan polymerase</fullName>
        <shortName evidence="11">PG polymerase</shortName>
    </alternativeName>
</protein>